<evidence type="ECO:0000256" key="1">
    <source>
        <dbReference type="ARBA" id="ARBA00006739"/>
    </source>
</evidence>
<organism evidence="6 7">
    <name type="scientific">Methermicoccus shengliensis</name>
    <dbReference type="NCBI Taxonomy" id="660064"/>
    <lineage>
        <taxon>Archaea</taxon>
        <taxon>Methanobacteriati</taxon>
        <taxon>Methanobacteriota</taxon>
        <taxon>Stenosarchaea group</taxon>
        <taxon>Methanomicrobia</taxon>
        <taxon>Methanosarcinales</taxon>
        <taxon>Methermicoccaceae</taxon>
        <taxon>Methermicoccus</taxon>
    </lineage>
</organism>
<keyword evidence="4" id="KW-0472">Membrane</keyword>
<proteinExistence type="inferred from homology"/>
<dbReference type="Gene3D" id="3.90.550.10">
    <property type="entry name" value="Spore Coat Polysaccharide Biosynthesis Protein SpsA, Chain A"/>
    <property type="match status" value="1"/>
</dbReference>
<dbReference type="Proteomes" id="UP000600363">
    <property type="component" value="Unassembled WGS sequence"/>
</dbReference>
<evidence type="ECO:0000259" key="5">
    <source>
        <dbReference type="Pfam" id="PF00535"/>
    </source>
</evidence>
<dbReference type="Pfam" id="PF13641">
    <property type="entry name" value="Glyco_tranf_2_3"/>
    <property type="match status" value="1"/>
</dbReference>
<dbReference type="AlphaFoldDB" id="A0A832RS57"/>
<evidence type="ECO:0000256" key="2">
    <source>
        <dbReference type="ARBA" id="ARBA00022676"/>
    </source>
</evidence>
<dbReference type="PANTHER" id="PTHR43179:SF12">
    <property type="entry name" value="GALACTOFURANOSYLTRANSFERASE GLFT2"/>
    <property type="match status" value="1"/>
</dbReference>
<dbReference type="PANTHER" id="PTHR43179">
    <property type="entry name" value="RHAMNOSYLTRANSFERASE WBBL"/>
    <property type="match status" value="1"/>
</dbReference>
<evidence type="ECO:0000313" key="6">
    <source>
        <dbReference type="EMBL" id="HIH69253.1"/>
    </source>
</evidence>
<comment type="caution">
    <text evidence="6">The sequence shown here is derived from an EMBL/GenBank/DDBJ whole genome shotgun (WGS) entry which is preliminary data.</text>
</comment>
<dbReference type="Pfam" id="PF00535">
    <property type="entry name" value="Glycos_transf_2"/>
    <property type="match status" value="1"/>
</dbReference>
<accession>A0A832RS57</accession>
<dbReference type="SUPFAM" id="SSF53448">
    <property type="entry name" value="Nucleotide-diphospho-sugar transferases"/>
    <property type="match status" value="1"/>
</dbReference>
<sequence>MGAREPVRTSRVAIIILNWNGWQDTIECLESLYRIDYPCYDVVVVDNCSVDESVEMIREYCEGRIKVNSMFFEHSWENKPIHLIEYTREEAELGVAKSTGSIPPSRRLILIKNERNFGFAEGNNIAIRYCLKVLKPEYVVLLNNDTVVDVRFLSELVKVAEQDESIGVLGPKIYYYDFDGRRDVLWFAGGKIDVWREMLYRHVGIGEVDEGQYDEVRDVDWITGCAIMLSTALLATRQPTRQLNPEYFFGNEDVEYCVEARREGYRVVYVPSSKVWHKVGISRGKRKESFTSIRNIPDYFTLIRRNFPRWVYYYHLLLLGAVLPRWALLYLIRYRDMGMLMDFMRNMARLIRGR</sequence>
<keyword evidence="2" id="KW-0328">Glycosyltransferase</keyword>
<feature type="domain" description="Glycosyltransferase 2-like" evidence="5">
    <location>
        <begin position="14"/>
        <end position="67"/>
    </location>
</feature>
<dbReference type="CDD" id="cd04186">
    <property type="entry name" value="GT_2_like_c"/>
    <property type="match status" value="1"/>
</dbReference>
<dbReference type="GO" id="GO:0016757">
    <property type="term" value="F:glycosyltransferase activity"/>
    <property type="evidence" value="ECO:0007669"/>
    <property type="project" value="UniProtKB-KW"/>
</dbReference>
<comment type="similarity">
    <text evidence="1">Belongs to the glycosyltransferase 2 family.</text>
</comment>
<protein>
    <submittedName>
        <fullName evidence="6">Glycosyltransferase family 2 protein</fullName>
    </submittedName>
</protein>
<evidence type="ECO:0000313" key="7">
    <source>
        <dbReference type="Proteomes" id="UP000600363"/>
    </source>
</evidence>
<evidence type="ECO:0000256" key="4">
    <source>
        <dbReference type="SAM" id="Phobius"/>
    </source>
</evidence>
<reference evidence="6" key="1">
    <citation type="journal article" date="2020" name="bioRxiv">
        <title>A rank-normalized archaeal taxonomy based on genome phylogeny resolves widespread incomplete and uneven classifications.</title>
        <authorList>
            <person name="Rinke C."/>
            <person name="Chuvochina M."/>
            <person name="Mussig A.J."/>
            <person name="Chaumeil P.-A."/>
            <person name="Waite D.W."/>
            <person name="Whitman W.B."/>
            <person name="Parks D.H."/>
            <person name="Hugenholtz P."/>
        </authorList>
    </citation>
    <scope>NUCLEOTIDE SEQUENCE</scope>
    <source>
        <strain evidence="6">UBA12518</strain>
    </source>
</reference>
<dbReference type="RefSeq" id="WP_042686716.1">
    <property type="nucleotide sequence ID" value="NZ_DUIH01000006.1"/>
</dbReference>
<name>A0A832RS57_9EURY</name>
<dbReference type="InterPro" id="IPR029044">
    <property type="entry name" value="Nucleotide-diphossugar_trans"/>
</dbReference>
<feature type="transmembrane region" description="Helical" evidence="4">
    <location>
        <begin position="312"/>
        <end position="332"/>
    </location>
</feature>
<dbReference type="EMBL" id="DUIH01000006">
    <property type="protein sequence ID" value="HIH69253.1"/>
    <property type="molecule type" value="Genomic_DNA"/>
</dbReference>
<dbReference type="InterPro" id="IPR001173">
    <property type="entry name" value="Glyco_trans_2-like"/>
</dbReference>
<gene>
    <name evidence="6" type="ORF">HA299_01325</name>
</gene>
<evidence type="ECO:0000256" key="3">
    <source>
        <dbReference type="ARBA" id="ARBA00022679"/>
    </source>
</evidence>
<keyword evidence="3 6" id="KW-0808">Transferase</keyword>
<keyword evidence="4" id="KW-1133">Transmembrane helix</keyword>
<keyword evidence="4" id="KW-0812">Transmembrane</keyword>